<feature type="region of interest" description="Disordered" evidence="1">
    <location>
        <begin position="522"/>
        <end position="542"/>
    </location>
</feature>
<feature type="compositionally biased region" description="Basic and acidic residues" evidence="1">
    <location>
        <begin position="525"/>
        <end position="542"/>
    </location>
</feature>
<evidence type="ECO:0000256" key="1">
    <source>
        <dbReference type="SAM" id="MobiDB-lite"/>
    </source>
</evidence>
<feature type="compositionally biased region" description="Basic and acidic residues" evidence="1">
    <location>
        <begin position="38"/>
        <end position="57"/>
    </location>
</feature>
<feature type="region of interest" description="Disordered" evidence="1">
    <location>
        <begin position="213"/>
        <end position="254"/>
    </location>
</feature>
<feature type="compositionally biased region" description="Basic residues" evidence="1">
    <location>
        <begin position="1"/>
        <end position="11"/>
    </location>
</feature>
<sequence>MAPHTRAKRARNVASTPHPSMKATSDNIPPLAKGDSLGGRHEPESVRQETDDPKSQEIKTPAPQYPLYGSGGRISGREPSRTPTPEPYDPETYTAWYRKHYGEELYAIVECEQMPVPRTYDPDTYDPYARMPGRPIQSPIILRTMRHGAESTMLEQRNIYLQYDPIYKERQKALRIMEHQVERRPFEPGLRAGGIRDEGWKRLWARLSKDLGVDNHTSPTPLKGNDDSETDLSGYNTYAPTPETREPTPLSDDPWERLEYDRGRLHWDEERYRFEKIFLNESLIDGARTRNENEPGDRQAREKRETMESFRYVDPARFSLEQRRFQDHIDLRKKGWTQEEINAMHDAEAGIVEWRQRNPAPKGSGDFNKAVTPYERAASDSWEQNHNAAMIRFYGELLPHFSGPFGASTNQEERDVMESWRKNIQARVSGQQQREPLPNLIGDYSSTEVALKPRVSSRHMKDTLRQTRGGRIAKNTALPPDRGRGPSNLDNNTRTEPQHHNKQRLLDTAFDHPPNEWLEVSQRQALEKASDSEKRKTRGLEV</sequence>
<reference evidence="2" key="1">
    <citation type="submission" date="2023-10" db="EMBL/GenBank/DDBJ databases">
        <authorList>
            <person name="Hackl T."/>
        </authorList>
    </citation>
    <scope>NUCLEOTIDE SEQUENCE</scope>
</reference>
<name>A0AAI8YKY5_9PEZI</name>
<evidence type="ECO:0000313" key="2">
    <source>
        <dbReference type="EMBL" id="CAJ2508688.1"/>
    </source>
</evidence>
<comment type="caution">
    <text evidence="2">The sequence shown here is derived from an EMBL/GenBank/DDBJ whole genome shotgun (WGS) entry which is preliminary data.</text>
</comment>
<dbReference type="Proteomes" id="UP001295740">
    <property type="component" value="Unassembled WGS sequence"/>
</dbReference>
<accession>A0AAI8YKY5</accession>
<feature type="region of interest" description="Disordered" evidence="1">
    <location>
        <begin position="453"/>
        <end position="500"/>
    </location>
</feature>
<keyword evidence="3" id="KW-1185">Reference proteome</keyword>
<protein>
    <submittedName>
        <fullName evidence="2">Uu.00g137140.m01.CDS01</fullName>
    </submittedName>
</protein>
<feature type="compositionally biased region" description="Polar residues" evidence="1">
    <location>
        <begin position="13"/>
        <end position="27"/>
    </location>
</feature>
<feature type="region of interest" description="Disordered" evidence="1">
    <location>
        <begin position="1"/>
        <end position="89"/>
    </location>
</feature>
<proteinExistence type="predicted"/>
<organism evidence="2 3">
    <name type="scientific">Anthostomella pinea</name>
    <dbReference type="NCBI Taxonomy" id="933095"/>
    <lineage>
        <taxon>Eukaryota</taxon>
        <taxon>Fungi</taxon>
        <taxon>Dikarya</taxon>
        <taxon>Ascomycota</taxon>
        <taxon>Pezizomycotina</taxon>
        <taxon>Sordariomycetes</taxon>
        <taxon>Xylariomycetidae</taxon>
        <taxon>Xylariales</taxon>
        <taxon>Xylariaceae</taxon>
        <taxon>Anthostomella</taxon>
    </lineage>
</organism>
<dbReference type="EMBL" id="CAUWAG010000012">
    <property type="protein sequence ID" value="CAJ2508688.1"/>
    <property type="molecule type" value="Genomic_DNA"/>
</dbReference>
<evidence type="ECO:0000313" key="3">
    <source>
        <dbReference type="Proteomes" id="UP001295740"/>
    </source>
</evidence>
<dbReference type="AlphaFoldDB" id="A0AAI8YKY5"/>
<gene>
    <name evidence="2" type="ORF">KHLLAP_LOCUS9156</name>
</gene>